<dbReference type="PANTHER" id="PTHR31304:SF73">
    <property type="entry name" value="OS01G0511000 PROTEIN"/>
    <property type="match status" value="1"/>
</dbReference>
<evidence type="ECO:0000256" key="2">
    <source>
        <dbReference type="SAM" id="MobiDB-lite"/>
    </source>
</evidence>
<feature type="region of interest" description="Disordered" evidence="2">
    <location>
        <begin position="136"/>
        <end position="185"/>
    </location>
</feature>
<evidence type="ECO:0000313" key="5">
    <source>
        <dbReference type="Proteomes" id="UP000811609"/>
    </source>
</evidence>
<dbReference type="PROSITE" id="PS50891">
    <property type="entry name" value="LOB"/>
    <property type="match status" value="1"/>
</dbReference>
<evidence type="ECO:0000259" key="3">
    <source>
        <dbReference type="PROSITE" id="PS50891"/>
    </source>
</evidence>
<dbReference type="Pfam" id="PF03195">
    <property type="entry name" value="LOB"/>
    <property type="match status" value="1"/>
</dbReference>
<dbReference type="InterPro" id="IPR004883">
    <property type="entry name" value="LOB"/>
</dbReference>
<feature type="domain" description="LOB" evidence="3">
    <location>
        <begin position="4"/>
        <end position="110"/>
    </location>
</feature>
<organism evidence="4 5">
    <name type="scientific">Carya illinoinensis</name>
    <name type="common">Pecan</name>
    <dbReference type="NCBI Taxonomy" id="32201"/>
    <lineage>
        <taxon>Eukaryota</taxon>
        <taxon>Viridiplantae</taxon>
        <taxon>Streptophyta</taxon>
        <taxon>Embryophyta</taxon>
        <taxon>Tracheophyta</taxon>
        <taxon>Spermatophyta</taxon>
        <taxon>Magnoliopsida</taxon>
        <taxon>eudicotyledons</taxon>
        <taxon>Gunneridae</taxon>
        <taxon>Pentapetalae</taxon>
        <taxon>rosids</taxon>
        <taxon>fabids</taxon>
        <taxon>Fagales</taxon>
        <taxon>Juglandaceae</taxon>
        <taxon>Carya</taxon>
    </lineage>
</organism>
<dbReference type="PANTHER" id="PTHR31304">
    <property type="entry name" value="LOB DOMAIN-CONTAINING PROTEIN 38"/>
    <property type="match status" value="1"/>
</dbReference>
<keyword evidence="5" id="KW-1185">Reference proteome</keyword>
<feature type="compositionally biased region" description="Basic residues" evidence="2">
    <location>
        <begin position="142"/>
        <end position="151"/>
    </location>
</feature>
<proteinExistence type="inferred from homology"/>
<gene>
    <name evidence="4" type="ORF">CIPAW_15G130500</name>
</gene>
<sequence length="260" mass="28408">MMRMSCNGCRVLRKGCGESCTIRPCLQWIRTPESQANATVFLAKFYGRAGLINLINAGPEHHRPVIFKSLLYEACGRIVSPIYGSTGLFSSGSWNLCHDAVEAVLRGAPITKVLSESAVNPPVQACDIRHVAKPATSDQLHKVKKSRRKFMKSSVVKPKPKPKPEVESASIQSPGNSGSDRQLWCDNDLGVSVSRNPSLRGNSTETDCISAETMEGSPAAKPDERADGCSEVDLELTLAFGNWEHVKREEQDDGYDNDTC</sequence>
<dbReference type="EMBL" id="CM031823">
    <property type="protein sequence ID" value="KAG6627468.1"/>
    <property type="molecule type" value="Genomic_DNA"/>
</dbReference>
<dbReference type="AlphaFoldDB" id="A0A8T1ND18"/>
<protein>
    <recommendedName>
        <fullName evidence="3">LOB domain-containing protein</fullName>
    </recommendedName>
</protein>
<name>A0A8T1ND18_CARIL</name>
<dbReference type="Proteomes" id="UP000811609">
    <property type="component" value="Chromosome 15"/>
</dbReference>
<accession>A0A8T1ND18</accession>
<evidence type="ECO:0000313" key="4">
    <source>
        <dbReference type="EMBL" id="KAG6627468.1"/>
    </source>
</evidence>
<comment type="similarity">
    <text evidence="1">Belongs to the LOB domain-containing protein family.</text>
</comment>
<feature type="compositionally biased region" description="Polar residues" evidence="2">
    <location>
        <begin position="169"/>
        <end position="180"/>
    </location>
</feature>
<evidence type="ECO:0000256" key="1">
    <source>
        <dbReference type="ARBA" id="ARBA00005474"/>
    </source>
</evidence>
<comment type="caution">
    <text evidence="4">The sequence shown here is derived from an EMBL/GenBank/DDBJ whole genome shotgun (WGS) entry which is preliminary data.</text>
</comment>
<reference evidence="4" key="1">
    <citation type="submission" date="2020-12" db="EMBL/GenBank/DDBJ databases">
        <title>WGS assembly of Carya illinoinensis cv. Pawnee.</title>
        <authorList>
            <person name="Platts A."/>
            <person name="Shu S."/>
            <person name="Wright S."/>
            <person name="Barry K."/>
            <person name="Edger P."/>
            <person name="Pires J.C."/>
            <person name="Schmutz J."/>
        </authorList>
    </citation>
    <scope>NUCLEOTIDE SEQUENCE</scope>
    <source>
        <tissue evidence="4">Leaf</tissue>
    </source>
</reference>
<dbReference type="GO" id="GO:0010468">
    <property type="term" value="P:regulation of gene expression"/>
    <property type="evidence" value="ECO:0007669"/>
    <property type="project" value="TreeGrafter"/>
</dbReference>